<evidence type="ECO:0000256" key="4">
    <source>
        <dbReference type="RuleBase" id="RU003423"/>
    </source>
</evidence>
<comment type="cofactor">
    <cofactor evidence="4">
        <name>(R)-lipoate</name>
        <dbReference type="ChEBI" id="CHEBI:83088"/>
    </cofactor>
</comment>
<dbReference type="CDD" id="cd06849">
    <property type="entry name" value="lipoyl_domain"/>
    <property type="match status" value="2"/>
</dbReference>
<evidence type="ECO:0000259" key="7">
    <source>
        <dbReference type="PROSITE" id="PS51826"/>
    </source>
</evidence>
<dbReference type="GO" id="GO:0016746">
    <property type="term" value="F:acyltransferase activity"/>
    <property type="evidence" value="ECO:0007669"/>
    <property type="project" value="UniProtKB-KW"/>
</dbReference>
<dbReference type="SUPFAM" id="SSF47005">
    <property type="entry name" value="Peripheral subunit-binding domain of 2-oxo acid dehydrogenase complex"/>
    <property type="match status" value="1"/>
</dbReference>
<evidence type="ECO:0000259" key="6">
    <source>
        <dbReference type="PROSITE" id="PS50968"/>
    </source>
</evidence>
<evidence type="ECO:0000313" key="8">
    <source>
        <dbReference type="EMBL" id="GAX79200.1"/>
    </source>
</evidence>
<dbReference type="SUPFAM" id="SSF51230">
    <property type="entry name" value="Single hybrid motif"/>
    <property type="match status" value="2"/>
</dbReference>
<feature type="compositionally biased region" description="Polar residues" evidence="5">
    <location>
        <begin position="163"/>
        <end position="186"/>
    </location>
</feature>
<sequence>MTSRRWMRALGVALRSSHFNIASSFSQPNITQYYRANDEVSCLIRLCRAFSSLPSHTILSMPSLSPTMTQGNLIKWHVKAGDEITAGTMLADIETDKATLGFENQEEGFIAKILLPENTSNIAVGTPVAVIVEDRSSISAFATYSAGITKAPTPSSSVSTSSANTVGHATSPASYPSHTKLSMPSLSPTMERGNIVKWMVEEGTEIKPGDVLAEIETDKATLAFENQDDGFIAKIVKPAGSKDVPVGTTVAIIVEDKTSVAAFASYSETSSPAASSNAAPKEATVVPSASASAASSPAAPKTVSSSRLGPAARMLLAESGLSRDQVTPTGPKGIITRYDVAAAIAAGVKPTTAVDPAPLATPHMSAPPAAAAAAAAVPQATGPVPGSTYVDTPNTQIRKIIATRLLESKVAIPSLYLVMDTRLDEANQLRAMLLQQGIKVSLNDIVLKAIATALAEVPEANCFWDSKAQEAKQFNTVDVCVAVATEKGLITPIVKGADKKSLQQISKDVRDLALRARDNKLKPEEFMGGSFTVSNLGMMGVSHFSAIINPPQAAILAVGTSQQKAVILPSGSAGSETFMTVTLSADHRAYDGDMASKLLNAFKALIEAPSRLLM</sequence>
<dbReference type="Pfam" id="PF00198">
    <property type="entry name" value="2-oxoacid_dh"/>
    <property type="match status" value="1"/>
</dbReference>
<dbReference type="GO" id="GO:0045254">
    <property type="term" value="C:pyruvate dehydrogenase complex"/>
    <property type="evidence" value="ECO:0007669"/>
    <property type="project" value="InterPro"/>
</dbReference>
<feature type="domain" description="Lipoyl-binding" evidence="6">
    <location>
        <begin position="56"/>
        <end position="132"/>
    </location>
</feature>
<dbReference type="InterPro" id="IPR045257">
    <property type="entry name" value="E2/Pdx1"/>
</dbReference>
<feature type="compositionally biased region" description="Low complexity" evidence="5">
    <location>
        <begin position="152"/>
        <end position="162"/>
    </location>
</feature>
<dbReference type="InterPro" id="IPR036625">
    <property type="entry name" value="E3-bd_dom_sf"/>
</dbReference>
<evidence type="ECO:0000313" key="9">
    <source>
        <dbReference type="Proteomes" id="UP000232323"/>
    </source>
</evidence>
<dbReference type="GO" id="GO:0005739">
    <property type="term" value="C:mitochondrion"/>
    <property type="evidence" value="ECO:0007669"/>
    <property type="project" value="TreeGrafter"/>
</dbReference>
<keyword evidence="3" id="KW-0809">Transit peptide</keyword>
<dbReference type="PROSITE" id="PS50968">
    <property type="entry name" value="BIOTINYL_LIPOYL"/>
    <property type="match status" value="2"/>
</dbReference>
<dbReference type="GO" id="GO:0006086">
    <property type="term" value="P:pyruvate decarboxylation to acetyl-CoA"/>
    <property type="evidence" value="ECO:0007669"/>
    <property type="project" value="InterPro"/>
</dbReference>
<comment type="similarity">
    <text evidence="1 4">Belongs to the 2-oxoacid dehydrogenase family.</text>
</comment>
<keyword evidence="2 4" id="KW-0450">Lipoyl</keyword>
<evidence type="ECO:0000256" key="3">
    <source>
        <dbReference type="ARBA" id="ARBA00022946"/>
    </source>
</evidence>
<dbReference type="InterPro" id="IPR004167">
    <property type="entry name" value="PSBD"/>
</dbReference>
<evidence type="ECO:0000256" key="2">
    <source>
        <dbReference type="ARBA" id="ARBA00022823"/>
    </source>
</evidence>
<dbReference type="PROSITE" id="PS51826">
    <property type="entry name" value="PSBD"/>
    <property type="match status" value="1"/>
</dbReference>
<dbReference type="Gene3D" id="2.40.50.100">
    <property type="match status" value="2"/>
</dbReference>
<dbReference type="Gene3D" id="3.30.559.10">
    <property type="entry name" value="Chloramphenicol acetyltransferase-like domain"/>
    <property type="match status" value="1"/>
</dbReference>
<keyword evidence="9" id="KW-1185">Reference proteome</keyword>
<dbReference type="STRING" id="1157962.A0A250X8V0"/>
<dbReference type="PANTHER" id="PTHR23151">
    <property type="entry name" value="DIHYDROLIPOAMIDE ACETYL/SUCCINYL-TRANSFERASE-RELATED"/>
    <property type="match status" value="1"/>
</dbReference>
<reference evidence="8 9" key="1">
    <citation type="submission" date="2017-08" db="EMBL/GenBank/DDBJ databases">
        <title>Acidophilic green algal genome provides insights into adaptation to an acidic environment.</title>
        <authorList>
            <person name="Hirooka S."/>
            <person name="Hirose Y."/>
            <person name="Kanesaki Y."/>
            <person name="Higuchi S."/>
            <person name="Fujiwara T."/>
            <person name="Onuma R."/>
            <person name="Era A."/>
            <person name="Ohbayashi R."/>
            <person name="Uzuka A."/>
            <person name="Nozaki H."/>
            <person name="Yoshikawa H."/>
            <person name="Miyagishima S.Y."/>
        </authorList>
    </citation>
    <scope>NUCLEOTIDE SEQUENCE [LARGE SCALE GENOMIC DNA]</scope>
    <source>
        <strain evidence="8 9">NIES-2499</strain>
    </source>
</reference>
<keyword evidence="4" id="KW-0012">Acyltransferase</keyword>
<dbReference type="EC" id="2.3.1.-" evidence="4"/>
<dbReference type="InterPro" id="IPR000089">
    <property type="entry name" value="Biotin_lipoyl"/>
</dbReference>
<dbReference type="PROSITE" id="PS00189">
    <property type="entry name" value="LIPOYL"/>
    <property type="match status" value="1"/>
</dbReference>
<dbReference type="AlphaFoldDB" id="A0A250X8V0"/>
<dbReference type="Pfam" id="PF02817">
    <property type="entry name" value="E3_binding"/>
    <property type="match status" value="1"/>
</dbReference>
<dbReference type="Pfam" id="PF00364">
    <property type="entry name" value="Biotin_lipoyl"/>
    <property type="match status" value="2"/>
</dbReference>
<dbReference type="Proteomes" id="UP000232323">
    <property type="component" value="Unassembled WGS sequence"/>
</dbReference>
<gene>
    <name evidence="8" type="ORF">CEUSTIGMA_g6640.t1</name>
</gene>
<keyword evidence="4" id="KW-0808">Transferase</keyword>
<dbReference type="OrthoDB" id="537444at2759"/>
<comment type="caution">
    <text evidence="8">The sequence shown here is derived from an EMBL/GenBank/DDBJ whole genome shotgun (WGS) entry which is preliminary data.</text>
</comment>
<dbReference type="EMBL" id="BEGY01000040">
    <property type="protein sequence ID" value="GAX79200.1"/>
    <property type="molecule type" value="Genomic_DNA"/>
</dbReference>
<dbReference type="InterPro" id="IPR023213">
    <property type="entry name" value="CAT-like_dom_sf"/>
</dbReference>
<organism evidence="8 9">
    <name type="scientific">Chlamydomonas eustigma</name>
    <dbReference type="NCBI Taxonomy" id="1157962"/>
    <lineage>
        <taxon>Eukaryota</taxon>
        <taxon>Viridiplantae</taxon>
        <taxon>Chlorophyta</taxon>
        <taxon>core chlorophytes</taxon>
        <taxon>Chlorophyceae</taxon>
        <taxon>CS clade</taxon>
        <taxon>Chlamydomonadales</taxon>
        <taxon>Chlamydomonadaceae</taxon>
        <taxon>Chlamydomonas</taxon>
    </lineage>
</organism>
<dbReference type="FunFam" id="2.40.50.100:FF:000010">
    <property type="entry name" value="Acetyltransferase component of pyruvate dehydrogenase complex"/>
    <property type="match status" value="2"/>
</dbReference>
<dbReference type="Gene3D" id="4.10.320.10">
    <property type="entry name" value="E3-binding domain"/>
    <property type="match status" value="1"/>
</dbReference>
<feature type="region of interest" description="Disordered" evidence="5">
    <location>
        <begin position="152"/>
        <end position="186"/>
    </location>
</feature>
<name>A0A250X8V0_9CHLO</name>
<protein>
    <recommendedName>
        <fullName evidence="4">Dihydrolipoamide acetyltransferase component of pyruvate dehydrogenase complex</fullName>
        <ecNumber evidence="4">2.3.1.-</ecNumber>
    </recommendedName>
</protein>
<proteinExistence type="inferred from homology"/>
<feature type="domain" description="Peripheral subunit-binding (PSBD)" evidence="7">
    <location>
        <begin position="307"/>
        <end position="344"/>
    </location>
</feature>
<dbReference type="InterPro" id="IPR003016">
    <property type="entry name" value="2-oxoA_DH_lipoyl-BS"/>
</dbReference>
<dbReference type="InterPro" id="IPR001078">
    <property type="entry name" value="2-oxoacid_DH_actylTfrase"/>
</dbReference>
<dbReference type="PANTHER" id="PTHR23151:SF90">
    <property type="entry name" value="DIHYDROLIPOYLLYSINE-RESIDUE ACETYLTRANSFERASE COMPONENT OF PYRUVATE DEHYDROGENASE COMPLEX, MITOCHONDRIAL-RELATED"/>
    <property type="match status" value="1"/>
</dbReference>
<accession>A0A250X8V0</accession>
<dbReference type="InterPro" id="IPR011053">
    <property type="entry name" value="Single_hybrid_motif"/>
</dbReference>
<evidence type="ECO:0000256" key="5">
    <source>
        <dbReference type="SAM" id="MobiDB-lite"/>
    </source>
</evidence>
<feature type="domain" description="Lipoyl-binding" evidence="6">
    <location>
        <begin position="178"/>
        <end position="254"/>
    </location>
</feature>
<dbReference type="SUPFAM" id="SSF52777">
    <property type="entry name" value="CoA-dependent acyltransferases"/>
    <property type="match status" value="1"/>
</dbReference>
<evidence type="ECO:0000256" key="1">
    <source>
        <dbReference type="ARBA" id="ARBA00007317"/>
    </source>
</evidence>